<evidence type="ECO:0000259" key="1">
    <source>
        <dbReference type="PROSITE" id="PS50097"/>
    </source>
</evidence>
<dbReference type="PANTHER" id="PTHR47843">
    <property type="entry name" value="BTB DOMAIN-CONTAINING PROTEIN-RELATED"/>
    <property type="match status" value="1"/>
</dbReference>
<dbReference type="Gene3D" id="3.30.710.10">
    <property type="entry name" value="Potassium Channel Kv1.1, Chain A"/>
    <property type="match status" value="1"/>
</dbReference>
<gene>
    <name evidence="2" type="ORF">Slin15195_G125280</name>
</gene>
<reference evidence="2" key="1">
    <citation type="submission" date="2022-06" db="EMBL/GenBank/DDBJ databases">
        <title>Complete genome sequences of two strains of the flax pathogen Septoria linicola.</title>
        <authorList>
            <person name="Lapalu N."/>
            <person name="Simon A."/>
            <person name="Demenou B."/>
            <person name="Paumier D."/>
            <person name="Guillot M.-P."/>
            <person name="Gout L."/>
            <person name="Valade R."/>
        </authorList>
    </citation>
    <scope>NUCLEOTIDE SEQUENCE</scope>
    <source>
        <strain evidence="2">SE15195</strain>
    </source>
</reference>
<protein>
    <submittedName>
        <fullName evidence="2">BTB/POZ domain-containing protein</fullName>
    </submittedName>
</protein>
<dbReference type="InterPro" id="IPR011333">
    <property type="entry name" value="SKP1/BTB/POZ_sf"/>
</dbReference>
<dbReference type="Proteomes" id="UP001056384">
    <property type="component" value="Chromosome 12"/>
</dbReference>
<dbReference type="OrthoDB" id="3649243at2759"/>
<sequence>MFDVQAVQQIPEARKLDWAAASLNHLHGSGELQAFYYEEEKQPPSDIVLPQQLIRYIEYALTPWSKTMAALCIVAPSLAQSHAIHVHHWSKLERLRTSLAKPASSDLRATSRSEVSNQLNATNSLDEMSQIAQELMNGAFVDVTDKITTLKVGADVGKPRDFHIHAGVLCRTSEFMKTRLKPEWRLEDNTIQLPHINPVSFAMYTDWLYTKSLAPNGKRLNKQSKWTAMPEDWLILAEAYILGEEFLDHAFKDAIADLMVYIATRRPVASRSALRDLMPMDRVVQIVFDGTPETSPSRGLLIGGSSGMAKSS</sequence>
<dbReference type="SUPFAM" id="SSF54695">
    <property type="entry name" value="POZ domain"/>
    <property type="match status" value="1"/>
</dbReference>
<dbReference type="CDD" id="cd18186">
    <property type="entry name" value="BTB_POZ_ZBTB_KLHL-like"/>
    <property type="match status" value="1"/>
</dbReference>
<evidence type="ECO:0000313" key="2">
    <source>
        <dbReference type="EMBL" id="USW59209.1"/>
    </source>
</evidence>
<feature type="domain" description="BTB" evidence="1">
    <location>
        <begin position="144"/>
        <end position="217"/>
    </location>
</feature>
<proteinExistence type="predicted"/>
<dbReference type="PROSITE" id="PS50097">
    <property type="entry name" value="BTB"/>
    <property type="match status" value="1"/>
</dbReference>
<accession>A0A9Q9B1F5</accession>
<dbReference type="InterPro" id="IPR000210">
    <property type="entry name" value="BTB/POZ_dom"/>
</dbReference>
<dbReference type="Pfam" id="PF00651">
    <property type="entry name" value="BTB"/>
    <property type="match status" value="1"/>
</dbReference>
<name>A0A9Q9B1F5_9PEZI</name>
<dbReference type="EMBL" id="CP099429">
    <property type="protein sequence ID" value="USW59209.1"/>
    <property type="molecule type" value="Genomic_DNA"/>
</dbReference>
<organism evidence="2 3">
    <name type="scientific">Septoria linicola</name>
    <dbReference type="NCBI Taxonomy" id="215465"/>
    <lineage>
        <taxon>Eukaryota</taxon>
        <taxon>Fungi</taxon>
        <taxon>Dikarya</taxon>
        <taxon>Ascomycota</taxon>
        <taxon>Pezizomycotina</taxon>
        <taxon>Dothideomycetes</taxon>
        <taxon>Dothideomycetidae</taxon>
        <taxon>Mycosphaerellales</taxon>
        <taxon>Mycosphaerellaceae</taxon>
        <taxon>Septoria</taxon>
    </lineage>
</organism>
<keyword evidence="3" id="KW-1185">Reference proteome</keyword>
<dbReference type="AlphaFoldDB" id="A0A9Q9B1F5"/>
<evidence type="ECO:0000313" key="3">
    <source>
        <dbReference type="Proteomes" id="UP001056384"/>
    </source>
</evidence>
<dbReference type="PANTHER" id="PTHR47843:SF2">
    <property type="entry name" value="BTB DOMAIN-CONTAINING PROTEIN"/>
    <property type="match status" value="1"/>
</dbReference>